<dbReference type="EC" id="2.3.1.266" evidence="6"/>
<dbReference type="Proteomes" id="UP001139006">
    <property type="component" value="Unassembled WGS sequence"/>
</dbReference>
<proteinExistence type="inferred from homology"/>
<reference evidence="6 7" key="1">
    <citation type="journal article" date="2023" name="Int. J. Syst. Evol. Microbiol.">
        <title>Ligilactobacillus ubinensis sp. nov., a novel species isolated from the wild ferment of a durian fruit (Durio zibethinus).</title>
        <authorList>
            <person name="Heng Y.C."/>
            <person name="Menon N."/>
            <person name="Chen B."/>
            <person name="Loo B.Z.L."/>
            <person name="Wong G.W.J."/>
            <person name="Lim A.C.H."/>
            <person name="Silvaraju S."/>
            <person name="Kittelmann S."/>
        </authorList>
    </citation>
    <scope>NUCLEOTIDE SEQUENCE [LARGE SCALE GENOMIC DNA]</scope>
    <source>
        <strain evidence="6 7">WILCCON 0076</strain>
    </source>
</reference>
<evidence type="ECO:0000313" key="7">
    <source>
        <dbReference type="Proteomes" id="UP001139006"/>
    </source>
</evidence>
<dbReference type="NCBIfam" id="TIGR01575">
    <property type="entry name" value="rimI"/>
    <property type="match status" value="1"/>
</dbReference>
<name>A0A9X2JKQ0_9LACO</name>
<dbReference type="Gene3D" id="3.40.630.30">
    <property type="match status" value="1"/>
</dbReference>
<dbReference type="PANTHER" id="PTHR43420">
    <property type="entry name" value="ACETYLTRANSFERASE"/>
    <property type="match status" value="1"/>
</dbReference>
<sequence length="193" mass="22367">MMSPMLRKFKVKLNKLLYGSDTSVIEFNNRTDNVEGMSYLICRAIVPDIPEILAIERSVYAGKMPWDFDNFKNEINKRRSTLYLVARYNDELVAFAGIDFRRTNNIAHITNVAVAPNHQKKGLGRKLLKVMIEKAYEQKCKGIALEVREKNENAKKLYRDLGFKILSSKQNYYTDENEDALVMSLSFENAKER</sequence>
<dbReference type="InterPro" id="IPR006464">
    <property type="entry name" value="AcTrfase_RimI/Ard1"/>
</dbReference>
<dbReference type="InterPro" id="IPR016181">
    <property type="entry name" value="Acyl_CoA_acyltransferase"/>
</dbReference>
<dbReference type="CDD" id="cd04301">
    <property type="entry name" value="NAT_SF"/>
    <property type="match status" value="1"/>
</dbReference>
<accession>A0A9X2JKQ0</accession>
<dbReference type="AlphaFoldDB" id="A0A9X2JKQ0"/>
<dbReference type="EMBL" id="JAIULA010000004">
    <property type="protein sequence ID" value="MCP0886377.1"/>
    <property type="molecule type" value="Genomic_DNA"/>
</dbReference>
<evidence type="ECO:0000313" key="6">
    <source>
        <dbReference type="EMBL" id="MCP0886377.1"/>
    </source>
</evidence>
<dbReference type="GO" id="GO:0008999">
    <property type="term" value="F:protein-N-terminal-alanine acetyltransferase activity"/>
    <property type="evidence" value="ECO:0007669"/>
    <property type="project" value="UniProtKB-EC"/>
</dbReference>
<gene>
    <name evidence="6" type="primary">rimI</name>
    <name evidence="6" type="ORF">LB941_03375</name>
</gene>
<dbReference type="InterPro" id="IPR000182">
    <property type="entry name" value="GNAT_dom"/>
</dbReference>
<keyword evidence="3 6" id="KW-0808">Transferase</keyword>
<feature type="domain" description="N-acetyltransferase" evidence="5">
    <location>
        <begin position="39"/>
        <end position="188"/>
    </location>
</feature>
<evidence type="ECO:0000256" key="1">
    <source>
        <dbReference type="ARBA" id="ARBA00005395"/>
    </source>
</evidence>
<dbReference type="Pfam" id="PF00583">
    <property type="entry name" value="Acetyltransf_1"/>
    <property type="match status" value="1"/>
</dbReference>
<keyword evidence="4 6" id="KW-0012">Acyltransferase</keyword>
<comment type="caution">
    <text evidence="6">The sequence shown here is derived from an EMBL/GenBank/DDBJ whole genome shotgun (WGS) entry which is preliminary data.</text>
</comment>
<keyword evidence="6" id="KW-0687">Ribonucleoprotein</keyword>
<protein>
    <submittedName>
        <fullName evidence="6">Ribosomal protein S18-alanine N-acetyltransferase</fullName>
        <ecNumber evidence="6">2.3.1.266</ecNumber>
    </submittedName>
</protein>
<keyword evidence="2" id="KW-0963">Cytoplasm</keyword>
<comment type="similarity">
    <text evidence="1">Belongs to the acetyltransferase family. RimI subfamily.</text>
</comment>
<dbReference type="SUPFAM" id="SSF55729">
    <property type="entry name" value="Acyl-CoA N-acyltransferases (Nat)"/>
    <property type="match status" value="1"/>
</dbReference>
<dbReference type="PROSITE" id="PS51186">
    <property type="entry name" value="GNAT"/>
    <property type="match status" value="1"/>
</dbReference>
<organism evidence="6 7">
    <name type="scientific">Ligilactobacillus ubinensis</name>
    <dbReference type="NCBI Taxonomy" id="2876789"/>
    <lineage>
        <taxon>Bacteria</taxon>
        <taxon>Bacillati</taxon>
        <taxon>Bacillota</taxon>
        <taxon>Bacilli</taxon>
        <taxon>Lactobacillales</taxon>
        <taxon>Lactobacillaceae</taxon>
        <taxon>Ligilactobacillus</taxon>
    </lineage>
</organism>
<dbReference type="PANTHER" id="PTHR43420:SF44">
    <property type="entry name" value="ACETYLTRANSFERASE YPEA"/>
    <property type="match status" value="1"/>
</dbReference>
<evidence type="ECO:0000256" key="3">
    <source>
        <dbReference type="ARBA" id="ARBA00022679"/>
    </source>
</evidence>
<keyword evidence="7" id="KW-1185">Reference proteome</keyword>
<dbReference type="RefSeq" id="WP_253359471.1">
    <property type="nucleotide sequence ID" value="NZ_JAIULA010000004.1"/>
</dbReference>
<keyword evidence="6" id="KW-0689">Ribosomal protein</keyword>
<dbReference type="InterPro" id="IPR050680">
    <property type="entry name" value="YpeA/RimI_acetyltransf"/>
</dbReference>
<evidence type="ECO:0000256" key="4">
    <source>
        <dbReference type="ARBA" id="ARBA00023315"/>
    </source>
</evidence>
<dbReference type="GO" id="GO:0005840">
    <property type="term" value="C:ribosome"/>
    <property type="evidence" value="ECO:0007669"/>
    <property type="project" value="UniProtKB-KW"/>
</dbReference>
<evidence type="ECO:0000259" key="5">
    <source>
        <dbReference type="PROSITE" id="PS51186"/>
    </source>
</evidence>
<evidence type="ECO:0000256" key="2">
    <source>
        <dbReference type="ARBA" id="ARBA00022490"/>
    </source>
</evidence>